<evidence type="ECO:0000256" key="1">
    <source>
        <dbReference type="SAM" id="MobiDB-lite"/>
    </source>
</evidence>
<feature type="compositionally biased region" description="Basic and acidic residues" evidence="1">
    <location>
        <begin position="199"/>
        <end position="221"/>
    </location>
</feature>
<comment type="caution">
    <text evidence="2">The sequence shown here is derived from an EMBL/GenBank/DDBJ whole genome shotgun (WGS) entry which is preliminary data.</text>
</comment>
<feature type="compositionally biased region" description="Basic and acidic residues" evidence="1">
    <location>
        <begin position="174"/>
        <end position="191"/>
    </location>
</feature>
<evidence type="ECO:0000313" key="2">
    <source>
        <dbReference type="EMBL" id="CAK0886956.1"/>
    </source>
</evidence>
<feature type="compositionally biased region" description="Basic residues" evidence="1">
    <location>
        <begin position="15"/>
        <end position="25"/>
    </location>
</feature>
<feature type="non-terminal residue" evidence="2">
    <location>
        <position position="246"/>
    </location>
</feature>
<organism evidence="2 3">
    <name type="scientific">Prorocentrum cordatum</name>
    <dbReference type="NCBI Taxonomy" id="2364126"/>
    <lineage>
        <taxon>Eukaryota</taxon>
        <taxon>Sar</taxon>
        <taxon>Alveolata</taxon>
        <taxon>Dinophyceae</taxon>
        <taxon>Prorocentrales</taxon>
        <taxon>Prorocentraceae</taxon>
        <taxon>Prorocentrum</taxon>
    </lineage>
</organism>
<keyword evidence="3" id="KW-1185">Reference proteome</keyword>
<feature type="region of interest" description="Disordered" evidence="1">
    <location>
        <begin position="1"/>
        <end position="44"/>
    </location>
</feature>
<name>A0ABN9WK70_9DINO</name>
<proteinExistence type="predicted"/>
<reference evidence="2" key="1">
    <citation type="submission" date="2023-10" db="EMBL/GenBank/DDBJ databases">
        <authorList>
            <person name="Chen Y."/>
            <person name="Shah S."/>
            <person name="Dougan E. K."/>
            <person name="Thang M."/>
            <person name="Chan C."/>
        </authorList>
    </citation>
    <scope>NUCLEOTIDE SEQUENCE [LARGE SCALE GENOMIC DNA]</scope>
</reference>
<protein>
    <submittedName>
        <fullName evidence="2">Uncharacterized protein</fullName>
    </submittedName>
</protein>
<dbReference type="EMBL" id="CAUYUJ010018871">
    <property type="protein sequence ID" value="CAK0886956.1"/>
    <property type="molecule type" value="Genomic_DNA"/>
</dbReference>
<dbReference type="Proteomes" id="UP001189429">
    <property type="component" value="Unassembled WGS sequence"/>
</dbReference>
<evidence type="ECO:0000313" key="3">
    <source>
        <dbReference type="Proteomes" id="UP001189429"/>
    </source>
</evidence>
<sequence>MRAPRRPHPIWNPWRPRRLPPRRSTRTPMRCLGRTSRTPQFVIGPVREGSIFNTGRDGDGLVGRRVEGSTAKRATEIAAENASDLEPPAPEEHVAAEGVADAAAERSLPLPEVDAKLAAGEDEPLPYVDEGGVETSLTEEHEDASQQAPHDAAREGTVAGAILEASPDPDATSEADRLKAELEKPKAENDASKQSAELETPRAESEAPERAAEPKAEREALQQEQSRTPPGPPRSSAARQRGLPGR</sequence>
<feature type="region of interest" description="Disordered" evidence="1">
    <location>
        <begin position="77"/>
        <end position="246"/>
    </location>
</feature>
<gene>
    <name evidence="2" type="ORF">PCOR1329_LOCUS68160</name>
</gene>
<accession>A0ABN9WK70</accession>